<dbReference type="Pfam" id="PF13966">
    <property type="entry name" value="zf-RVT"/>
    <property type="match status" value="1"/>
</dbReference>
<dbReference type="PANTHER" id="PTHR33116">
    <property type="entry name" value="REVERSE TRANSCRIPTASE ZINC-BINDING DOMAIN-CONTAINING PROTEIN-RELATED-RELATED"/>
    <property type="match status" value="1"/>
</dbReference>
<protein>
    <recommendedName>
        <fullName evidence="1">Reverse transcriptase zinc-binding domain-containing protein</fullName>
    </recommendedName>
</protein>
<name>A0A8S9SUD1_BRACR</name>
<gene>
    <name evidence="2" type="ORF">F2Q69_00033623</name>
</gene>
<dbReference type="PANTHER" id="PTHR33116:SF76">
    <property type="entry name" value="DUF4283 DOMAIN-CONTAINING PROTEIN"/>
    <property type="match status" value="1"/>
</dbReference>
<dbReference type="EMBL" id="QGKX02000004">
    <property type="protein sequence ID" value="KAF3604749.1"/>
    <property type="molecule type" value="Genomic_DNA"/>
</dbReference>
<accession>A0A8S9SUD1</accession>
<organism evidence="2 3">
    <name type="scientific">Brassica cretica</name>
    <name type="common">Mustard</name>
    <dbReference type="NCBI Taxonomy" id="69181"/>
    <lineage>
        <taxon>Eukaryota</taxon>
        <taxon>Viridiplantae</taxon>
        <taxon>Streptophyta</taxon>
        <taxon>Embryophyta</taxon>
        <taxon>Tracheophyta</taxon>
        <taxon>Spermatophyta</taxon>
        <taxon>Magnoliopsida</taxon>
        <taxon>eudicotyledons</taxon>
        <taxon>Gunneridae</taxon>
        <taxon>Pentapetalae</taxon>
        <taxon>rosids</taxon>
        <taxon>malvids</taxon>
        <taxon>Brassicales</taxon>
        <taxon>Brassicaceae</taxon>
        <taxon>Brassiceae</taxon>
        <taxon>Brassica</taxon>
    </lineage>
</organism>
<sequence>MLARSAPGEKYCTGEVYRYLRGDGEKVDWSAAIWTSRSIPRQSFHAWLVVQNRIPTRDRMIGWGIQVPPLCLLCNVNDESRDHLYWDCNYTSDLWSIVAGRCRITPERRWENTLHQMITLPPPTSTHSLILLGWQATLYWIWNERNGRLHSNQFRSIDSLFSIIDHQVRNKIQSFREANPRRSSKMMQLWFR</sequence>
<comment type="caution">
    <text evidence="2">The sequence shown here is derived from an EMBL/GenBank/DDBJ whole genome shotgun (WGS) entry which is preliminary data.</text>
</comment>
<dbReference type="AlphaFoldDB" id="A0A8S9SUD1"/>
<proteinExistence type="predicted"/>
<evidence type="ECO:0000313" key="2">
    <source>
        <dbReference type="EMBL" id="KAF3604749.1"/>
    </source>
</evidence>
<dbReference type="Proteomes" id="UP000712600">
    <property type="component" value="Unassembled WGS sequence"/>
</dbReference>
<feature type="domain" description="Reverse transcriptase zinc-binding" evidence="1">
    <location>
        <begin position="13"/>
        <end position="95"/>
    </location>
</feature>
<dbReference type="InterPro" id="IPR026960">
    <property type="entry name" value="RVT-Znf"/>
</dbReference>
<reference evidence="2" key="1">
    <citation type="submission" date="2019-12" db="EMBL/GenBank/DDBJ databases">
        <title>Genome sequencing and annotation of Brassica cretica.</title>
        <authorList>
            <person name="Studholme D.J."/>
            <person name="Sarris P."/>
        </authorList>
    </citation>
    <scope>NUCLEOTIDE SEQUENCE</scope>
    <source>
        <strain evidence="2">PFS-109/04</strain>
        <tissue evidence="2">Leaf</tissue>
    </source>
</reference>
<evidence type="ECO:0000259" key="1">
    <source>
        <dbReference type="Pfam" id="PF13966"/>
    </source>
</evidence>
<evidence type="ECO:0000313" key="3">
    <source>
        <dbReference type="Proteomes" id="UP000712600"/>
    </source>
</evidence>